<dbReference type="AlphaFoldDB" id="A0A9D3W952"/>
<gene>
    <name evidence="1" type="ORF">J1N35_007803</name>
</gene>
<organism evidence="1 2">
    <name type="scientific">Gossypium stocksii</name>
    <dbReference type="NCBI Taxonomy" id="47602"/>
    <lineage>
        <taxon>Eukaryota</taxon>
        <taxon>Viridiplantae</taxon>
        <taxon>Streptophyta</taxon>
        <taxon>Embryophyta</taxon>
        <taxon>Tracheophyta</taxon>
        <taxon>Spermatophyta</taxon>
        <taxon>Magnoliopsida</taxon>
        <taxon>eudicotyledons</taxon>
        <taxon>Gunneridae</taxon>
        <taxon>Pentapetalae</taxon>
        <taxon>rosids</taxon>
        <taxon>malvids</taxon>
        <taxon>Malvales</taxon>
        <taxon>Malvaceae</taxon>
        <taxon>Malvoideae</taxon>
        <taxon>Gossypium</taxon>
    </lineage>
</organism>
<reference evidence="1 2" key="1">
    <citation type="journal article" date="2021" name="Plant Biotechnol. J.">
        <title>Multi-omics assisted identification of the key and species-specific regulatory components of drought-tolerant mechanisms in Gossypium stocksii.</title>
        <authorList>
            <person name="Yu D."/>
            <person name="Ke L."/>
            <person name="Zhang D."/>
            <person name="Wu Y."/>
            <person name="Sun Y."/>
            <person name="Mei J."/>
            <person name="Sun J."/>
            <person name="Sun Y."/>
        </authorList>
    </citation>
    <scope>NUCLEOTIDE SEQUENCE [LARGE SCALE GENOMIC DNA]</scope>
    <source>
        <strain evidence="2">cv. E1</strain>
        <tissue evidence="1">Leaf</tissue>
    </source>
</reference>
<protein>
    <recommendedName>
        <fullName evidence="3">RNase H type-1 domain-containing protein</fullName>
    </recommendedName>
</protein>
<keyword evidence="2" id="KW-1185">Reference proteome</keyword>
<dbReference type="Proteomes" id="UP000828251">
    <property type="component" value="Unassembled WGS sequence"/>
</dbReference>
<dbReference type="OrthoDB" id="10417972at2759"/>
<evidence type="ECO:0008006" key="3">
    <source>
        <dbReference type="Google" id="ProtNLM"/>
    </source>
</evidence>
<sequence length="175" mass="20009">MAYRVCGHISEDVIHAIRDFLAMRNIWNQLLPVGKHDSSEIIKASYIWAKQYISTGRGHVIEPCKATPCPILIKNWVCLNIDGVRHEAGFVAAGEILRDHNGKWLFGFNSKKRSREFCGGFQLCSGQENSSTVAMISICHIHREDNQDVDSLVNMVHERRHGLLMFKVASFRRRF</sequence>
<accession>A0A9D3W952</accession>
<comment type="caution">
    <text evidence="1">The sequence shown here is derived from an EMBL/GenBank/DDBJ whole genome shotgun (WGS) entry which is preliminary data.</text>
</comment>
<evidence type="ECO:0000313" key="2">
    <source>
        <dbReference type="Proteomes" id="UP000828251"/>
    </source>
</evidence>
<dbReference type="EMBL" id="JAIQCV010000003">
    <property type="protein sequence ID" value="KAH1114425.1"/>
    <property type="molecule type" value="Genomic_DNA"/>
</dbReference>
<name>A0A9D3W952_9ROSI</name>
<evidence type="ECO:0000313" key="1">
    <source>
        <dbReference type="EMBL" id="KAH1114425.1"/>
    </source>
</evidence>
<proteinExistence type="predicted"/>